<keyword evidence="1" id="KW-0472">Membrane</keyword>
<protein>
    <submittedName>
        <fullName evidence="2">Uncharacterized protein</fullName>
    </submittedName>
</protein>
<organism evidence="2 3">
    <name type="scientific">Xanthobacter dioxanivorans</name>
    <dbReference type="NCBI Taxonomy" id="2528964"/>
    <lineage>
        <taxon>Bacteria</taxon>
        <taxon>Pseudomonadati</taxon>
        <taxon>Pseudomonadota</taxon>
        <taxon>Alphaproteobacteria</taxon>
        <taxon>Hyphomicrobiales</taxon>
        <taxon>Xanthobacteraceae</taxon>
        <taxon>Xanthobacter</taxon>
    </lineage>
</organism>
<dbReference type="Proteomes" id="UP000596427">
    <property type="component" value="Chromosome"/>
</dbReference>
<gene>
    <name evidence="2" type="ORF">EZH22_11015</name>
</gene>
<keyword evidence="1" id="KW-1133">Transmembrane helix</keyword>
<dbReference type="KEGG" id="xdi:EZH22_11015"/>
<evidence type="ECO:0000313" key="2">
    <source>
        <dbReference type="EMBL" id="QRG08759.1"/>
    </source>
</evidence>
<evidence type="ECO:0000256" key="1">
    <source>
        <dbReference type="SAM" id="Phobius"/>
    </source>
</evidence>
<sequence>MTISASDLLAELAKEWNRIEGRAKEAEAIRGEAIVAAINEMRYAGRRIVDSLSPPPNLLEEDIEQYRVDQLKTAKVYLVNADHDITDAIIFVVHTRVNETLQRYGKKKIIKFVPEFDDLFPEIEAAQDIVKGSREDRATRSAEYKRLAEEYIPKIAKLYKRINECEKLKLDNIEFIKKYARTITWIALLGSIASLVGLIPLVRDFYHWCVG</sequence>
<dbReference type="RefSeq" id="WP_203195672.1">
    <property type="nucleotide sequence ID" value="NZ_CP063362.1"/>
</dbReference>
<feature type="transmembrane region" description="Helical" evidence="1">
    <location>
        <begin position="183"/>
        <end position="202"/>
    </location>
</feature>
<reference evidence="2 3" key="1">
    <citation type="submission" date="2020-10" db="EMBL/GenBank/DDBJ databases">
        <title>Degradation of 1,4-Dioxane by Xanthobacter sp. YN2, via a Novel Group-2 Soluble Di-Iron Monooxygenase.</title>
        <authorList>
            <person name="Ma F."/>
            <person name="Wang Y."/>
            <person name="Yang J."/>
            <person name="Guo H."/>
            <person name="Su D."/>
            <person name="Yu L."/>
        </authorList>
    </citation>
    <scope>NUCLEOTIDE SEQUENCE [LARGE SCALE GENOMIC DNA]</scope>
    <source>
        <strain evidence="2 3">YN2</strain>
    </source>
</reference>
<accession>A0A974PS53</accession>
<proteinExistence type="predicted"/>
<dbReference type="EMBL" id="CP063362">
    <property type="protein sequence ID" value="QRG08759.1"/>
    <property type="molecule type" value="Genomic_DNA"/>
</dbReference>
<keyword evidence="1" id="KW-0812">Transmembrane</keyword>
<evidence type="ECO:0000313" key="3">
    <source>
        <dbReference type="Proteomes" id="UP000596427"/>
    </source>
</evidence>
<name>A0A974PS53_9HYPH</name>
<dbReference type="AlphaFoldDB" id="A0A974PS53"/>
<keyword evidence="3" id="KW-1185">Reference proteome</keyword>